<dbReference type="KEGG" id="vbl:L21SP4_00787"/>
<dbReference type="RefSeq" id="WP_052881419.1">
    <property type="nucleotide sequence ID" value="NZ_CP010904.1"/>
</dbReference>
<protein>
    <recommendedName>
        <fullName evidence="8">2-dehydro-3-deoxyphosphooctonate aldolase</fullName>
        <ecNumber evidence="8">2.5.1.55</ecNumber>
    </recommendedName>
    <alternativeName>
        <fullName evidence="8">3-deoxy-D-manno-octulosonic acid 8-phosphate synthase</fullName>
    </alternativeName>
    <alternativeName>
        <fullName evidence="8">KDO-8-phosphate synthase</fullName>
        <shortName evidence="8">KDO 8-P synthase</shortName>
        <shortName evidence="8">KDOPS</shortName>
    </alternativeName>
    <alternativeName>
        <fullName evidence="8">Phospho-2-dehydro-3-deoxyoctonate aldolase</fullName>
    </alternativeName>
</protein>
<dbReference type="HAMAP" id="MF_00056">
    <property type="entry name" value="KDO8P_synth"/>
    <property type="match status" value="1"/>
</dbReference>
<dbReference type="STRING" id="1307763.L21SP4_00787"/>
<evidence type="ECO:0000259" key="9">
    <source>
        <dbReference type="Pfam" id="PF00793"/>
    </source>
</evidence>
<feature type="domain" description="DAHP synthetase I/KDSA" evidence="9">
    <location>
        <begin position="18"/>
        <end position="275"/>
    </location>
</feature>
<evidence type="ECO:0000256" key="7">
    <source>
        <dbReference type="ARBA" id="ARBA00049112"/>
    </source>
</evidence>
<dbReference type="SUPFAM" id="SSF51569">
    <property type="entry name" value="Aldolase"/>
    <property type="match status" value="1"/>
</dbReference>
<evidence type="ECO:0000256" key="4">
    <source>
        <dbReference type="ARBA" id="ARBA00010499"/>
    </source>
</evidence>
<dbReference type="PATRIC" id="fig|1609981.3.peg.821"/>
<accession>A0A0G3EF44</accession>
<dbReference type="NCBIfam" id="TIGR01362">
    <property type="entry name" value="KDO8P_synth"/>
    <property type="match status" value="1"/>
</dbReference>
<sequence precursor="true">MNDREQNAGRSRTVKVGEVRIGGKNPLVMVAGPCVIESREMCLDLARALRRLSRRLDIPFIFKASYDKANRTSLRSYRGPGLAEGLEILSEVRERVGVPVVTDVHSEQEVPAAARAVDMIQIPAFLCRQTDLLMAAGESGCAVNVKKGQFMAPWDMAHVVEKVRSSGNRRILLTERGASFGYNALVADMRSLPILRRTGCPVVFDCTHSVQAPGGAGSATGGDRRWAPVLARGAVAGGFCDAVFMETHRRPEQALSDAANSIPLNELSRLWRQLKVIRDALAAVR</sequence>
<dbReference type="NCBIfam" id="NF003543">
    <property type="entry name" value="PRK05198.1"/>
    <property type="match status" value="1"/>
</dbReference>
<evidence type="ECO:0000256" key="8">
    <source>
        <dbReference type="HAMAP-Rule" id="MF_00056"/>
    </source>
</evidence>
<evidence type="ECO:0000256" key="6">
    <source>
        <dbReference type="ARBA" id="ARBA00022679"/>
    </source>
</evidence>
<comment type="pathway">
    <text evidence="3 8">Carbohydrate biosynthesis; 3-deoxy-D-manno-octulosonate biosynthesis; 3-deoxy-D-manno-octulosonate from D-ribulose 5-phosphate: step 2/3.</text>
</comment>
<dbReference type="GO" id="GO:0019294">
    <property type="term" value="P:keto-3-deoxy-D-manno-octulosonic acid biosynthetic process"/>
    <property type="evidence" value="ECO:0007669"/>
    <property type="project" value="UniProtKB-UniRule"/>
</dbReference>
<dbReference type="GO" id="GO:0005737">
    <property type="term" value="C:cytoplasm"/>
    <property type="evidence" value="ECO:0007669"/>
    <property type="project" value="UniProtKB-SubCell"/>
</dbReference>
<reference evidence="11" key="1">
    <citation type="submission" date="2015-02" db="EMBL/GenBank/DDBJ databases">
        <title>Description and complete genome sequence of the first cultured representative of the subdivision 5 of the Verrucomicrobia phylum.</title>
        <authorList>
            <person name="Spring S."/>
            <person name="Bunk B."/>
            <person name="Sproer C."/>
            <person name="Klenk H.-P."/>
        </authorList>
    </citation>
    <scope>NUCLEOTIDE SEQUENCE [LARGE SCALE GENOMIC DNA]</scope>
    <source>
        <strain evidence="11">L21-Fru-AB</strain>
    </source>
</reference>
<dbReference type="PANTHER" id="PTHR21057">
    <property type="entry name" value="PHOSPHO-2-DEHYDRO-3-DEOXYHEPTONATE ALDOLASE"/>
    <property type="match status" value="1"/>
</dbReference>
<evidence type="ECO:0000313" key="11">
    <source>
        <dbReference type="Proteomes" id="UP000035268"/>
    </source>
</evidence>
<keyword evidence="11" id="KW-1185">Reference proteome</keyword>
<keyword evidence="6 8" id="KW-0808">Transferase</keyword>
<dbReference type="Proteomes" id="UP000035268">
    <property type="component" value="Chromosome"/>
</dbReference>
<proteinExistence type="inferred from homology"/>
<comment type="similarity">
    <text evidence="4 8">Belongs to the KdsA family.</text>
</comment>
<gene>
    <name evidence="8 10" type="primary">kdsA</name>
    <name evidence="10" type="ORF">L21SP4_00787</name>
</gene>
<name>A0A0G3EF44_9BACT</name>
<dbReference type="InterPro" id="IPR006218">
    <property type="entry name" value="DAHP1/KDSA"/>
</dbReference>
<dbReference type="UniPathway" id="UPA00030"/>
<dbReference type="OrthoDB" id="9776934at2"/>
<dbReference type="GO" id="GO:0008676">
    <property type="term" value="F:3-deoxy-8-phosphooctulonate synthase activity"/>
    <property type="evidence" value="ECO:0007669"/>
    <property type="project" value="UniProtKB-UniRule"/>
</dbReference>
<reference evidence="10 11" key="2">
    <citation type="journal article" date="2016" name="ISME J.">
        <title>Characterization of the first cultured representative of Verrucomicrobia subdivision 5 indicates the proposal of a novel phylum.</title>
        <authorList>
            <person name="Spring S."/>
            <person name="Bunk B."/>
            <person name="Sproer C."/>
            <person name="Schumann P."/>
            <person name="Rohde M."/>
            <person name="Tindall B.J."/>
            <person name="Klenk H.P."/>
        </authorList>
    </citation>
    <scope>NUCLEOTIDE SEQUENCE [LARGE SCALE GENOMIC DNA]</scope>
    <source>
        <strain evidence="10 11">L21-Fru-AB</strain>
    </source>
</reference>
<dbReference type="InterPro" id="IPR013785">
    <property type="entry name" value="Aldolase_TIM"/>
</dbReference>
<evidence type="ECO:0000313" key="10">
    <source>
        <dbReference type="EMBL" id="AKJ64052.1"/>
    </source>
</evidence>
<evidence type="ECO:0000256" key="1">
    <source>
        <dbReference type="ARBA" id="ARBA00004496"/>
    </source>
</evidence>
<dbReference type="EC" id="2.5.1.55" evidence="8"/>
<evidence type="ECO:0000256" key="3">
    <source>
        <dbReference type="ARBA" id="ARBA00004845"/>
    </source>
</evidence>
<evidence type="ECO:0000256" key="5">
    <source>
        <dbReference type="ARBA" id="ARBA00022490"/>
    </source>
</evidence>
<dbReference type="EMBL" id="CP010904">
    <property type="protein sequence ID" value="AKJ64052.1"/>
    <property type="molecule type" value="Genomic_DNA"/>
</dbReference>
<comment type="catalytic activity">
    <reaction evidence="7 8">
        <text>D-arabinose 5-phosphate + phosphoenolpyruvate + H2O = 3-deoxy-alpha-D-manno-2-octulosonate-8-phosphate + phosphate</text>
        <dbReference type="Rhea" id="RHEA:14053"/>
        <dbReference type="ChEBI" id="CHEBI:15377"/>
        <dbReference type="ChEBI" id="CHEBI:43474"/>
        <dbReference type="ChEBI" id="CHEBI:57693"/>
        <dbReference type="ChEBI" id="CHEBI:58702"/>
        <dbReference type="ChEBI" id="CHEBI:85985"/>
        <dbReference type="EC" id="2.5.1.55"/>
    </reaction>
</comment>
<dbReference type="UniPathway" id="UPA00357">
    <property type="reaction ID" value="UER00474"/>
</dbReference>
<dbReference type="AlphaFoldDB" id="A0A0G3EF44"/>
<keyword evidence="8" id="KW-0448">Lipopolysaccharide biosynthesis</keyword>
<dbReference type="Pfam" id="PF00793">
    <property type="entry name" value="DAHP_synth_1"/>
    <property type="match status" value="1"/>
</dbReference>
<evidence type="ECO:0000256" key="2">
    <source>
        <dbReference type="ARBA" id="ARBA00004756"/>
    </source>
</evidence>
<dbReference type="InterPro" id="IPR006269">
    <property type="entry name" value="KDO8P_synthase"/>
</dbReference>
<comment type="pathway">
    <text evidence="2">Bacterial outer membrane biogenesis; lipopolysaccharide biosynthesis.</text>
</comment>
<dbReference type="Gene3D" id="3.20.20.70">
    <property type="entry name" value="Aldolase class I"/>
    <property type="match status" value="1"/>
</dbReference>
<comment type="subcellular location">
    <subcellularLocation>
        <location evidence="1 8">Cytoplasm</location>
    </subcellularLocation>
</comment>
<keyword evidence="5 8" id="KW-0963">Cytoplasm</keyword>
<organism evidence="10 11">
    <name type="scientific">Kiritimatiella glycovorans</name>
    <dbReference type="NCBI Taxonomy" id="1307763"/>
    <lineage>
        <taxon>Bacteria</taxon>
        <taxon>Pseudomonadati</taxon>
        <taxon>Kiritimatiellota</taxon>
        <taxon>Kiritimatiellia</taxon>
        <taxon>Kiritimatiellales</taxon>
        <taxon>Kiritimatiellaceae</taxon>
        <taxon>Kiritimatiella</taxon>
    </lineage>
</organism>